<protein>
    <submittedName>
        <fullName evidence="2">SFRICE_018088</fullName>
    </submittedName>
</protein>
<organism evidence="2">
    <name type="scientific">Spodoptera frugiperda</name>
    <name type="common">Fall armyworm</name>
    <dbReference type="NCBI Taxonomy" id="7108"/>
    <lineage>
        <taxon>Eukaryota</taxon>
        <taxon>Metazoa</taxon>
        <taxon>Ecdysozoa</taxon>
        <taxon>Arthropoda</taxon>
        <taxon>Hexapoda</taxon>
        <taxon>Insecta</taxon>
        <taxon>Pterygota</taxon>
        <taxon>Neoptera</taxon>
        <taxon>Endopterygota</taxon>
        <taxon>Lepidoptera</taxon>
        <taxon>Glossata</taxon>
        <taxon>Ditrysia</taxon>
        <taxon>Noctuoidea</taxon>
        <taxon>Noctuidae</taxon>
        <taxon>Amphipyrinae</taxon>
        <taxon>Spodoptera</taxon>
    </lineage>
</organism>
<accession>A0A2H1WAU9</accession>
<name>A0A2H1WAU9_SPOFR</name>
<keyword evidence="1" id="KW-1133">Transmembrane helix</keyword>
<dbReference type="EMBL" id="ODYU01007433">
    <property type="protein sequence ID" value="SOQ50205.1"/>
    <property type="molecule type" value="Genomic_DNA"/>
</dbReference>
<reference evidence="2" key="1">
    <citation type="submission" date="2016-07" db="EMBL/GenBank/DDBJ databases">
        <authorList>
            <person name="Bretaudeau A."/>
        </authorList>
    </citation>
    <scope>NUCLEOTIDE SEQUENCE</scope>
    <source>
        <strain evidence="2">Rice</strain>
        <tissue evidence="2">Whole body</tissue>
    </source>
</reference>
<keyword evidence="1" id="KW-0472">Membrane</keyword>
<sequence length="188" mass="20737">MSSPALGDSGGSVRLLLTKNHPVPYPALSRRPGNLLRCPQLRSVRRNKRKAVLDATTLSTKDKVSGRDLLRNQLPHANHKSSQFASCVQHRRLNVDTKNRHTPLVTIPTESVDHRPQVDVARFSYFCGRFLSLVAALVAVACGPCAATLTPFAANAMRGRYNVFFLWNKGKRADVSPDGKQSPPRIDT</sequence>
<dbReference type="AlphaFoldDB" id="A0A2H1WAU9"/>
<feature type="transmembrane region" description="Helical" evidence="1">
    <location>
        <begin position="130"/>
        <end position="154"/>
    </location>
</feature>
<keyword evidence="1" id="KW-0812">Transmembrane</keyword>
<evidence type="ECO:0000313" key="2">
    <source>
        <dbReference type="EMBL" id="SOQ50205.1"/>
    </source>
</evidence>
<proteinExistence type="predicted"/>
<gene>
    <name evidence="2" type="ORF">SFRICE_018088</name>
</gene>
<evidence type="ECO:0000256" key="1">
    <source>
        <dbReference type="SAM" id="Phobius"/>
    </source>
</evidence>